<dbReference type="EMBL" id="QPKV01000004">
    <property type="protein sequence ID" value="RDC56022.1"/>
    <property type="molecule type" value="Genomic_DNA"/>
</dbReference>
<dbReference type="Pfam" id="PF13351">
    <property type="entry name" value="DUF4099"/>
    <property type="match status" value="1"/>
</dbReference>
<dbReference type="OrthoDB" id="835269at2"/>
<evidence type="ECO:0000259" key="1">
    <source>
        <dbReference type="Pfam" id="PF13351"/>
    </source>
</evidence>
<organism evidence="2 3">
    <name type="scientific">Pedobacter chinensis</name>
    <dbReference type="NCBI Taxonomy" id="2282421"/>
    <lineage>
        <taxon>Bacteria</taxon>
        <taxon>Pseudomonadati</taxon>
        <taxon>Bacteroidota</taxon>
        <taxon>Sphingobacteriia</taxon>
        <taxon>Sphingobacteriales</taxon>
        <taxon>Sphingobacteriaceae</taxon>
        <taxon>Pedobacter</taxon>
    </lineage>
</organism>
<dbReference type="InterPro" id="IPR025343">
    <property type="entry name" value="DUF4099"/>
</dbReference>
<accession>A0A369PUR4</accession>
<dbReference type="Proteomes" id="UP000253961">
    <property type="component" value="Unassembled WGS sequence"/>
</dbReference>
<feature type="domain" description="DUF4099" evidence="1">
    <location>
        <begin position="7"/>
        <end position="88"/>
    </location>
</feature>
<dbReference type="AlphaFoldDB" id="A0A369PUR4"/>
<reference evidence="2 3" key="1">
    <citation type="submission" date="2018-07" db="EMBL/GenBank/DDBJ databases">
        <title>Pedobacter sp. nov., isolated from soil.</title>
        <authorList>
            <person name="Zhou L.Y."/>
            <person name="Du Z.J."/>
        </authorList>
    </citation>
    <scope>NUCLEOTIDE SEQUENCE [LARGE SCALE GENOMIC DNA]</scope>
    <source>
        <strain evidence="2 3">JDX94</strain>
    </source>
</reference>
<dbReference type="RefSeq" id="WP_056095020.1">
    <property type="nucleotide sequence ID" value="NZ_QPKV01000004.1"/>
</dbReference>
<gene>
    <name evidence="2" type="ORF">DU508_10340</name>
</gene>
<name>A0A369PUR4_9SPHI</name>
<evidence type="ECO:0000313" key="2">
    <source>
        <dbReference type="EMBL" id="RDC56022.1"/>
    </source>
</evidence>
<comment type="caution">
    <text evidence="2">The sequence shown here is derived from an EMBL/GenBank/DDBJ whole genome shotgun (WGS) entry which is preliminary data.</text>
</comment>
<protein>
    <submittedName>
        <fullName evidence="2">DUF4099 domain-containing protein</fullName>
    </submittedName>
</protein>
<sequence length="266" mass="29612">MKNIIIEEALPVAELSRLGLYDGTRYLLDDTDIAALLSGRRTSLVNLKNLVSEAFAIDSLDAKLSLNLDEDSLHEIKLHPIYKEPKLSPDLLDVEADALVAGEVKNIAKPINFPDGTNRTIVFEYDSETREFISYDPKGVEVPFQINGEKLDVKKSKDFALGRIVQLIDGTMIQHRASEPKGIVASRTALILTFLKDGKAAGFLLKDLAPIMDSSIHQTPFSLGFESAFLELKKNDGAISDEMLQQRELDEFKNEYSRGYSHGISR</sequence>
<keyword evidence="3" id="KW-1185">Reference proteome</keyword>
<evidence type="ECO:0000313" key="3">
    <source>
        <dbReference type="Proteomes" id="UP000253961"/>
    </source>
</evidence>
<proteinExistence type="predicted"/>